<protein>
    <submittedName>
        <fullName evidence="1">Uncharacterized protein</fullName>
    </submittedName>
</protein>
<dbReference type="PANTHER" id="PTHR28152:SF1">
    <property type="entry name" value="HYDROXYACYL-THIOESTER DEHYDRATASE TYPE 2, MITOCHONDRIAL"/>
    <property type="match status" value="1"/>
</dbReference>
<accession>A0A077WK18</accession>
<name>A0A077WK18_9FUNG</name>
<dbReference type="GO" id="GO:0019171">
    <property type="term" value="F:(3R)-hydroxyacyl-[acyl-carrier-protein] dehydratase activity"/>
    <property type="evidence" value="ECO:0007669"/>
    <property type="project" value="TreeGrafter"/>
</dbReference>
<dbReference type="PANTHER" id="PTHR28152">
    <property type="entry name" value="HYDROXYACYL-THIOESTER DEHYDRATASE TYPE 2, MITOCHONDRIAL"/>
    <property type="match status" value="1"/>
</dbReference>
<reference evidence="1" key="1">
    <citation type="journal article" date="2014" name="Genome Announc.">
        <title>De novo whole-genome sequence and genome annotation of Lichtheimia ramosa.</title>
        <authorList>
            <person name="Linde J."/>
            <person name="Schwartze V."/>
            <person name="Binder U."/>
            <person name="Lass-Florl C."/>
            <person name="Voigt K."/>
            <person name="Horn F."/>
        </authorList>
    </citation>
    <scope>NUCLEOTIDE SEQUENCE</scope>
    <source>
        <strain evidence="1">JMRC FSU:6197</strain>
    </source>
</reference>
<dbReference type="OrthoDB" id="3257538at2759"/>
<proteinExistence type="predicted"/>
<dbReference type="InterPro" id="IPR052741">
    <property type="entry name" value="Mitochondrial_HTD2"/>
</dbReference>
<sequence length="359" mass="40851">MGSLEDHECTSEGGATIRLEKTAPITATHFMFSYQFLLRQSRRVLPTSTLPIRTLYNASFETWRTTALQTETRAIDEITKSPLNLLANTLDEPSVSFKHSILPTTGTVVPATWHHIYFPPRTVESDLASDGFENDFHPPEPFVERMWAGARLEFNPVNPLRVGDEATMVTRVNRIETKQGGRLGDSVLVWLDKDIHNDQGWAVHEQRCLVYATSNQHASPRMIKARKPASFSKTIQPSSILLFRYSALTFNAHLIHYDYPYATTREHHPDRLVHGPLSGTLLMTLLRTHVSENLGQFDETRILSFDYRCLMPLYVDKPLTLCGRQVSKPDDDHLLFDLWIVDDDNNLAVKGNVIMSHKV</sequence>
<evidence type="ECO:0000313" key="1">
    <source>
        <dbReference type="EMBL" id="CDS07438.1"/>
    </source>
</evidence>
<dbReference type="EMBL" id="LK023324">
    <property type="protein sequence ID" value="CDS07438.1"/>
    <property type="molecule type" value="Genomic_DNA"/>
</dbReference>
<dbReference type="AlphaFoldDB" id="A0A077WK18"/>
<dbReference type="Gene3D" id="3.10.129.10">
    <property type="entry name" value="Hotdog Thioesterase"/>
    <property type="match status" value="2"/>
</dbReference>
<gene>
    <name evidence="1" type="ORF">LRAMOSA01387</name>
</gene>
<organism evidence="1">
    <name type="scientific">Lichtheimia ramosa</name>
    <dbReference type="NCBI Taxonomy" id="688394"/>
    <lineage>
        <taxon>Eukaryota</taxon>
        <taxon>Fungi</taxon>
        <taxon>Fungi incertae sedis</taxon>
        <taxon>Mucoromycota</taxon>
        <taxon>Mucoromycotina</taxon>
        <taxon>Mucoromycetes</taxon>
        <taxon>Mucorales</taxon>
        <taxon>Lichtheimiaceae</taxon>
        <taxon>Lichtheimia</taxon>
    </lineage>
</organism>
<dbReference type="InterPro" id="IPR029069">
    <property type="entry name" value="HotDog_dom_sf"/>
</dbReference>
<dbReference type="SUPFAM" id="SSF54637">
    <property type="entry name" value="Thioesterase/thiol ester dehydrase-isomerase"/>
    <property type="match status" value="1"/>
</dbReference>